<dbReference type="InterPro" id="IPR051925">
    <property type="entry name" value="RNA-binding_domain"/>
</dbReference>
<dbReference type="InterPro" id="IPR001890">
    <property type="entry name" value="RNA-binding_CRM"/>
</dbReference>
<dbReference type="InterPro" id="IPR035920">
    <property type="entry name" value="YhbY-like_sf"/>
</dbReference>
<dbReference type="Proteomes" id="UP001298424">
    <property type="component" value="Unassembled WGS sequence"/>
</dbReference>
<proteinExistence type="predicted"/>
<gene>
    <name evidence="4" type="primary">yhbY</name>
    <name evidence="4" type="ORF">MB824_05490</name>
</gene>
<dbReference type="Gene3D" id="3.30.110.60">
    <property type="entry name" value="YhbY-like"/>
    <property type="match status" value="1"/>
</dbReference>
<keyword evidence="1 2" id="KW-0694">RNA-binding</keyword>
<evidence type="ECO:0000313" key="5">
    <source>
        <dbReference type="Proteomes" id="UP001298424"/>
    </source>
</evidence>
<dbReference type="Pfam" id="PF01985">
    <property type="entry name" value="CRS1_YhbY"/>
    <property type="match status" value="1"/>
</dbReference>
<dbReference type="PANTHER" id="PTHR40065">
    <property type="entry name" value="RNA-BINDING PROTEIN YHBY"/>
    <property type="match status" value="1"/>
</dbReference>
<dbReference type="NCBIfam" id="TIGR00253">
    <property type="entry name" value="RNA_bind_YhbY"/>
    <property type="match status" value="1"/>
</dbReference>
<dbReference type="EMBL" id="JAKOOW010000022">
    <property type="protein sequence ID" value="MCG6503945.1"/>
    <property type="molecule type" value="Genomic_DNA"/>
</dbReference>
<organism evidence="4 5">
    <name type="scientific">Kingella pumchi</name>
    <dbReference type="NCBI Taxonomy" id="2779506"/>
    <lineage>
        <taxon>Bacteria</taxon>
        <taxon>Pseudomonadati</taxon>
        <taxon>Pseudomonadota</taxon>
        <taxon>Betaproteobacteria</taxon>
        <taxon>Neisseriales</taxon>
        <taxon>Neisseriaceae</taxon>
        <taxon>Kingella</taxon>
    </lineage>
</organism>
<evidence type="ECO:0000256" key="1">
    <source>
        <dbReference type="ARBA" id="ARBA00022884"/>
    </source>
</evidence>
<dbReference type="InterPro" id="IPR017924">
    <property type="entry name" value="RNA-binding_YhbY"/>
</dbReference>
<protein>
    <submittedName>
        <fullName evidence="4">Ribosome assembly RNA-binding protein YhbY</fullName>
    </submittedName>
</protein>
<evidence type="ECO:0000259" key="3">
    <source>
        <dbReference type="PROSITE" id="PS51295"/>
    </source>
</evidence>
<dbReference type="SMART" id="SM01103">
    <property type="entry name" value="CRS1_YhbY"/>
    <property type="match status" value="1"/>
</dbReference>
<evidence type="ECO:0000313" key="4">
    <source>
        <dbReference type="EMBL" id="MCG6503945.1"/>
    </source>
</evidence>
<comment type="caution">
    <text evidence="4">The sequence shown here is derived from an EMBL/GenBank/DDBJ whole genome shotgun (WGS) entry which is preliminary data.</text>
</comment>
<dbReference type="PANTHER" id="PTHR40065:SF3">
    <property type="entry name" value="RNA-BINDING PROTEIN YHBY"/>
    <property type="match status" value="1"/>
</dbReference>
<name>A0ABS9NMN1_9NEIS</name>
<reference evidence="4 5" key="1">
    <citation type="submission" date="2022-02" db="EMBL/GenBank/DDBJ databases">
        <title>Genome sequence data of Kingella unionensis sp. nov. strain CICC 24913 (CCUG 75125).</title>
        <authorList>
            <person name="Xiao M."/>
        </authorList>
    </citation>
    <scope>NUCLEOTIDE SEQUENCE [LARGE SCALE GENOMIC DNA]</scope>
    <source>
        <strain evidence="4 5">CICC 24913</strain>
    </source>
</reference>
<sequence length="96" mass="10655">MTSDTLSKQQIIEMRARAQSLNPVVMVGQKGLTEAVLRETDSALNAHGLIKVRVFGDEREERTAIADTLCRELGAQLVQHIGKLLVLYREPPAEDN</sequence>
<feature type="domain" description="CRM" evidence="3">
    <location>
        <begin position="4"/>
        <end position="96"/>
    </location>
</feature>
<keyword evidence="5" id="KW-1185">Reference proteome</keyword>
<dbReference type="PROSITE" id="PS51295">
    <property type="entry name" value="CRM"/>
    <property type="match status" value="1"/>
</dbReference>
<evidence type="ECO:0000256" key="2">
    <source>
        <dbReference type="PROSITE-ProRule" id="PRU00626"/>
    </source>
</evidence>
<dbReference type="SUPFAM" id="SSF75471">
    <property type="entry name" value="YhbY-like"/>
    <property type="match status" value="1"/>
</dbReference>
<dbReference type="RefSeq" id="WP_238746605.1">
    <property type="nucleotide sequence ID" value="NZ_JAKOOW010000022.1"/>
</dbReference>
<accession>A0ABS9NMN1</accession>